<sequence length="489" mass="50754">MAIADAAIEQLPPRALLIGDQEIVDTSGGEYQHVYAATGKPSATVPLAGRKEVDEAVAAARAALPGWKATPADQRRNLLLRMADLVEANAERLTAVNIVDTSTPMLVSAAQLSMTVDLLRYNAGWADKVGGEVHSTWPVPAVDYSLDEPYGVVGIIIPWNGPITSIGQILGPALAAGNCVVFKPSELAPFGALLMGRLFAEAGFPPGVVNVVPGGPDAGDAIVRHAGIDKVHFTGGGATARHILDATRDTLKPVGFELGGKSAMLVFDDANIDAAVGAAVAAVSINLSGQACITGSRILVQRSIYDDFVERTAQAAGQVPVGDPTDPTVTMGPVNNAGHCARILNTIRTAVDEKHGRLVAGGERLGGELADGFYIAPTVFADVDNGSSLAQQEVFGPVQTIIPFDTEKEAIAIANGTNYGLAAYIHTQEVGRVHRVAAALEAGNVWVNGGFGIPASVPFGGVKQSGYGRLGGIAGIREFSRPKNIWIGL</sequence>
<dbReference type="Proteomes" id="UP001601442">
    <property type="component" value="Unassembled WGS sequence"/>
</dbReference>
<organism evidence="5 6">
    <name type="scientific">Nocardia aobensis</name>
    <dbReference type="NCBI Taxonomy" id="257277"/>
    <lineage>
        <taxon>Bacteria</taxon>
        <taxon>Bacillati</taxon>
        <taxon>Actinomycetota</taxon>
        <taxon>Actinomycetes</taxon>
        <taxon>Mycobacteriales</taxon>
        <taxon>Nocardiaceae</taxon>
        <taxon>Nocardia</taxon>
    </lineage>
</organism>
<evidence type="ECO:0000256" key="1">
    <source>
        <dbReference type="ARBA" id="ARBA00023002"/>
    </source>
</evidence>
<comment type="caution">
    <text evidence="5">The sequence shown here is derived from an EMBL/GenBank/DDBJ whole genome shotgun (WGS) entry which is preliminary data.</text>
</comment>
<feature type="active site" evidence="2">
    <location>
        <position position="257"/>
    </location>
</feature>
<dbReference type="InterPro" id="IPR029510">
    <property type="entry name" value="Ald_DH_CS_GLU"/>
</dbReference>
<dbReference type="PROSITE" id="PS00687">
    <property type="entry name" value="ALDEHYDE_DEHYDR_GLU"/>
    <property type="match status" value="1"/>
</dbReference>
<reference evidence="5 6" key="1">
    <citation type="submission" date="2024-10" db="EMBL/GenBank/DDBJ databases">
        <title>The Natural Products Discovery Center: Release of the First 8490 Sequenced Strains for Exploring Actinobacteria Biosynthetic Diversity.</title>
        <authorList>
            <person name="Kalkreuter E."/>
            <person name="Kautsar S.A."/>
            <person name="Yang D."/>
            <person name="Bader C.D."/>
            <person name="Teijaro C.N."/>
            <person name="Fluegel L."/>
            <person name="Davis C.M."/>
            <person name="Simpson J.R."/>
            <person name="Lauterbach L."/>
            <person name="Steele A.D."/>
            <person name="Gui C."/>
            <person name="Meng S."/>
            <person name="Li G."/>
            <person name="Viehrig K."/>
            <person name="Ye F."/>
            <person name="Su P."/>
            <person name="Kiefer A.F."/>
            <person name="Nichols A."/>
            <person name="Cepeda A.J."/>
            <person name="Yan W."/>
            <person name="Fan B."/>
            <person name="Jiang Y."/>
            <person name="Adhikari A."/>
            <person name="Zheng C.-J."/>
            <person name="Schuster L."/>
            <person name="Cowan T.M."/>
            <person name="Smanski M.J."/>
            <person name="Chevrette M.G."/>
            <person name="De Carvalho L.P.S."/>
            <person name="Shen B."/>
        </authorList>
    </citation>
    <scope>NUCLEOTIDE SEQUENCE [LARGE SCALE GENOMIC DNA]</scope>
    <source>
        <strain evidence="5 6">NPDC004119</strain>
    </source>
</reference>
<comment type="similarity">
    <text evidence="3">Belongs to the aldehyde dehydrogenase family.</text>
</comment>
<dbReference type="InterPro" id="IPR016163">
    <property type="entry name" value="Ald_DH_C"/>
</dbReference>
<dbReference type="RefSeq" id="WP_387398879.1">
    <property type="nucleotide sequence ID" value="NZ_JBIAMT010000005.1"/>
</dbReference>
<feature type="domain" description="Aldehyde dehydrogenase" evidence="4">
    <location>
        <begin position="25"/>
        <end position="485"/>
    </location>
</feature>
<dbReference type="PANTHER" id="PTHR11699">
    <property type="entry name" value="ALDEHYDE DEHYDROGENASE-RELATED"/>
    <property type="match status" value="1"/>
</dbReference>
<dbReference type="Gene3D" id="3.40.605.10">
    <property type="entry name" value="Aldehyde Dehydrogenase, Chain A, domain 1"/>
    <property type="match status" value="1"/>
</dbReference>
<dbReference type="InterPro" id="IPR016161">
    <property type="entry name" value="Ald_DH/histidinol_DH"/>
</dbReference>
<dbReference type="SUPFAM" id="SSF53720">
    <property type="entry name" value="ALDH-like"/>
    <property type="match status" value="1"/>
</dbReference>
<dbReference type="Pfam" id="PF00171">
    <property type="entry name" value="Aldedh"/>
    <property type="match status" value="1"/>
</dbReference>
<evidence type="ECO:0000313" key="6">
    <source>
        <dbReference type="Proteomes" id="UP001601442"/>
    </source>
</evidence>
<accession>A0ABW6P9Y3</accession>
<gene>
    <name evidence="5" type="ORF">ACFYU5_26365</name>
</gene>
<name>A0ABW6P9Y3_9NOCA</name>
<keyword evidence="1 3" id="KW-0560">Oxidoreductase</keyword>
<evidence type="ECO:0000313" key="5">
    <source>
        <dbReference type="EMBL" id="MFF0499952.1"/>
    </source>
</evidence>
<evidence type="ECO:0000259" key="4">
    <source>
        <dbReference type="Pfam" id="PF00171"/>
    </source>
</evidence>
<dbReference type="InterPro" id="IPR015590">
    <property type="entry name" value="Aldehyde_DH_dom"/>
</dbReference>
<evidence type="ECO:0000256" key="2">
    <source>
        <dbReference type="PROSITE-ProRule" id="PRU10007"/>
    </source>
</evidence>
<protein>
    <submittedName>
        <fullName evidence="5">Aldehyde dehydrogenase family protein</fullName>
    </submittedName>
</protein>
<dbReference type="EMBL" id="JBIAMT010000005">
    <property type="protein sequence ID" value="MFF0499952.1"/>
    <property type="molecule type" value="Genomic_DNA"/>
</dbReference>
<keyword evidence="6" id="KW-1185">Reference proteome</keyword>
<dbReference type="InterPro" id="IPR016162">
    <property type="entry name" value="Ald_DH_N"/>
</dbReference>
<dbReference type="Gene3D" id="3.40.309.10">
    <property type="entry name" value="Aldehyde Dehydrogenase, Chain A, domain 2"/>
    <property type="match status" value="1"/>
</dbReference>
<proteinExistence type="inferred from homology"/>
<evidence type="ECO:0000256" key="3">
    <source>
        <dbReference type="RuleBase" id="RU003345"/>
    </source>
</evidence>